<dbReference type="Proteomes" id="UP000483820">
    <property type="component" value="Chromosome V"/>
</dbReference>
<dbReference type="CTD" id="78776855"/>
<evidence type="ECO:0000313" key="1">
    <source>
        <dbReference type="EMBL" id="KAF1753330.1"/>
    </source>
</evidence>
<proteinExistence type="predicted"/>
<dbReference type="Pfam" id="PF14747">
    <property type="entry name" value="DUF4473"/>
    <property type="match status" value="1"/>
</dbReference>
<dbReference type="KEGG" id="crq:GCK72_019886"/>
<dbReference type="PANTHER" id="PTHR33272">
    <property type="entry name" value="PROTEIN CBG22877-RELATED"/>
    <property type="match status" value="1"/>
</dbReference>
<dbReference type="GeneID" id="78776855"/>
<reference evidence="1 2" key="1">
    <citation type="submission" date="2019-12" db="EMBL/GenBank/DDBJ databases">
        <title>Chromosome-level assembly of the Caenorhabditis remanei genome.</title>
        <authorList>
            <person name="Teterina A.A."/>
            <person name="Willis J.H."/>
            <person name="Phillips P.C."/>
        </authorList>
    </citation>
    <scope>NUCLEOTIDE SEQUENCE [LARGE SCALE GENOMIC DNA]</scope>
    <source>
        <strain evidence="1 2">PX506</strain>
        <tissue evidence="1">Whole organism</tissue>
    </source>
</reference>
<accession>A0A6A5GE24</accession>
<comment type="caution">
    <text evidence="1">The sequence shown here is derived from an EMBL/GenBank/DDBJ whole genome shotgun (WGS) entry which is preliminary data.</text>
</comment>
<dbReference type="EMBL" id="WUAV01000005">
    <property type="protein sequence ID" value="KAF1753330.1"/>
    <property type="molecule type" value="Genomic_DNA"/>
</dbReference>
<organism evidence="1 2">
    <name type="scientific">Caenorhabditis remanei</name>
    <name type="common">Caenorhabditis vulgaris</name>
    <dbReference type="NCBI Taxonomy" id="31234"/>
    <lineage>
        <taxon>Eukaryota</taxon>
        <taxon>Metazoa</taxon>
        <taxon>Ecdysozoa</taxon>
        <taxon>Nematoda</taxon>
        <taxon>Chromadorea</taxon>
        <taxon>Rhabditida</taxon>
        <taxon>Rhabditina</taxon>
        <taxon>Rhabditomorpha</taxon>
        <taxon>Rhabditoidea</taxon>
        <taxon>Rhabditidae</taxon>
        <taxon>Peloderinae</taxon>
        <taxon>Caenorhabditis</taxon>
    </lineage>
</organism>
<dbReference type="InterPro" id="IPR027913">
    <property type="entry name" value="DUF4473"/>
</dbReference>
<sequence length="97" mass="11209">MPPSQQELKQQNREDLYEAGMSPDAVDGLIDIVPDFDSLRTLSPIETLEFLVDLNIEVNNYMRNQTQKDQDIYAKYSEKKAKEAEAQFQKQLDGLKK</sequence>
<dbReference type="PANTHER" id="PTHR33272:SF4">
    <property type="entry name" value="30S RIBOSOMAL PROTEIN S15-RELATED"/>
    <property type="match status" value="1"/>
</dbReference>
<name>A0A6A5GE24_CAERE</name>
<protein>
    <submittedName>
        <fullName evidence="1">Uncharacterized protein</fullName>
    </submittedName>
</protein>
<evidence type="ECO:0000313" key="2">
    <source>
        <dbReference type="Proteomes" id="UP000483820"/>
    </source>
</evidence>
<gene>
    <name evidence="1" type="ORF">GCK72_019886</name>
</gene>
<dbReference type="RefSeq" id="XP_053582189.1">
    <property type="nucleotide sequence ID" value="XM_053733276.1"/>
</dbReference>
<dbReference type="AlphaFoldDB" id="A0A6A5GE24"/>